<dbReference type="Pfam" id="PF00378">
    <property type="entry name" value="ECH_1"/>
    <property type="match status" value="1"/>
</dbReference>
<feature type="compositionally biased region" description="Acidic residues" evidence="3">
    <location>
        <begin position="253"/>
        <end position="263"/>
    </location>
</feature>
<evidence type="ECO:0000256" key="2">
    <source>
        <dbReference type="RuleBase" id="RU003707"/>
    </source>
</evidence>
<comment type="similarity">
    <text evidence="1 2">Belongs to the enoyl-CoA hydratase/isomerase family.</text>
</comment>
<organism evidence="4 5">
    <name type="scientific">Halomarina halobia</name>
    <dbReference type="NCBI Taxonomy" id="3033386"/>
    <lineage>
        <taxon>Archaea</taxon>
        <taxon>Methanobacteriati</taxon>
        <taxon>Methanobacteriota</taxon>
        <taxon>Stenosarchaea group</taxon>
        <taxon>Halobacteria</taxon>
        <taxon>Halobacteriales</taxon>
        <taxon>Natronomonadaceae</taxon>
        <taxon>Halomarina</taxon>
    </lineage>
</organism>
<accession>A0ABD6ACV9</accession>
<evidence type="ECO:0000313" key="5">
    <source>
        <dbReference type="Proteomes" id="UP001596547"/>
    </source>
</evidence>
<dbReference type="GeneID" id="79317585"/>
<dbReference type="RefSeq" id="WP_276305964.1">
    <property type="nucleotide sequence ID" value="NZ_CP119993.1"/>
</dbReference>
<dbReference type="AlphaFoldDB" id="A0ABD6ACV9"/>
<dbReference type="GO" id="GO:0003824">
    <property type="term" value="F:catalytic activity"/>
    <property type="evidence" value="ECO:0007669"/>
    <property type="project" value="UniProtKB-ARBA"/>
</dbReference>
<dbReference type="InterPro" id="IPR001753">
    <property type="entry name" value="Enoyl-CoA_hydra/iso"/>
</dbReference>
<keyword evidence="5" id="KW-1185">Reference proteome</keyword>
<evidence type="ECO:0000256" key="3">
    <source>
        <dbReference type="SAM" id="MobiDB-lite"/>
    </source>
</evidence>
<reference evidence="4 5" key="1">
    <citation type="journal article" date="2019" name="Int. J. Syst. Evol. Microbiol.">
        <title>The Global Catalogue of Microorganisms (GCM) 10K type strain sequencing project: providing services to taxonomists for standard genome sequencing and annotation.</title>
        <authorList>
            <consortium name="The Broad Institute Genomics Platform"/>
            <consortium name="The Broad Institute Genome Sequencing Center for Infectious Disease"/>
            <person name="Wu L."/>
            <person name="Ma J."/>
        </authorList>
    </citation>
    <scope>NUCLEOTIDE SEQUENCE [LARGE SCALE GENOMIC DNA]</scope>
    <source>
        <strain evidence="4 5">PSR21</strain>
    </source>
</reference>
<name>A0ABD6ACV9_9EURY</name>
<dbReference type="InterPro" id="IPR029045">
    <property type="entry name" value="ClpP/crotonase-like_dom_sf"/>
</dbReference>
<proteinExistence type="inferred from homology"/>
<evidence type="ECO:0000256" key="1">
    <source>
        <dbReference type="ARBA" id="ARBA00005254"/>
    </source>
</evidence>
<dbReference type="Gene3D" id="3.90.226.10">
    <property type="entry name" value="2-enoyl-CoA Hydratase, Chain A, domain 1"/>
    <property type="match status" value="1"/>
</dbReference>
<dbReference type="InterPro" id="IPR018376">
    <property type="entry name" value="Enoyl-CoA_hyd/isom_CS"/>
</dbReference>
<feature type="region of interest" description="Disordered" evidence="3">
    <location>
        <begin position="241"/>
        <end position="263"/>
    </location>
</feature>
<dbReference type="CDD" id="cd06558">
    <property type="entry name" value="crotonase-like"/>
    <property type="match status" value="1"/>
</dbReference>
<dbReference type="PANTHER" id="PTHR11941:SF54">
    <property type="entry name" value="ENOYL-COA HYDRATASE, MITOCHONDRIAL"/>
    <property type="match status" value="1"/>
</dbReference>
<gene>
    <name evidence="4" type="ORF">ACFQPE_15775</name>
</gene>
<protein>
    <submittedName>
        <fullName evidence="4">Enoyl-CoA hydratase/isomerase family protein</fullName>
    </submittedName>
</protein>
<dbReference type="PROSITE" id="PS00166">
    <property type="entry name" value="ENOYL_COA_HYDRATASE"/>
    <property type="match status" value="1"/>
</dbReference>
<dbReference type="Proteomes" id="UP001596547">
    <property type="component" value="Unassembled WGS sequence"/>
</dbReference>
<sequence length="263" mass="28933">MEEFDTVDAEFDEETHVGYLTLNRPDALNALSDQLRRDIVEGLRWLESQNEDAEGIALRAVVVEGAEGNFCAGADITEFSEASPGESSERHHYQFVQEFPVPIIAKIRGYCLGGGLETAMACDFRFAHTDARLGLPEVDLGLIPGAGGVQYISRLANPSAAKEVAMTGDHLSAERAHELDIVNRVYDEDLDEATQGFAETLASKPPLAIQAIKDAANVSTQIGLDEGRSYDRRRFEPLLDTEDHQKGARAFAEDDYEPEFEGR</sequence>
<evidence type="ECO:0000313" key="4">
    <source>
        <dbReference type="EMBL" id="MFC7318242.1"/>
    </source>
</evidence>
<dbReference type="SUPFAM" id="SSF52096">
    <property type="entry name" value="ClpP/crotonase"/>
    <property type="match status" value="1"/>
</dbReference>
<dbReference type="PANTHER" id="PTHR11941">
    <property type="entry name" value="ENOYL-COA HYDRATASE-RELATED"/>
    <property type="match status" value="1"/>
</dbReference>
<comment type="caution">
    <text evidence="4">The sequence shown here is derived from an EMBL/GenBank/DDBJ whole genome shotgun (WGS) entry which is preliminary data.</text>
</comment>
<dbReference type="EMBL" id="JBHTBF010000003">
    <property type="protein sequence ID" value="MFC7318242.1"/>
    <property type="molecule type" value="Genomic_DNA"/>
</dbReference>